<reference evidence="3" key="1">
    <citation type="journal article" date="2019" name="Int. J. Syst. Evol. Microbiol.">
        <title>The Global Catalogue of Microorganisms (GCM) 10K type strain sequencing project: providing services to taxonomists for standard genome sequencing and annotation.</title>
        <authorList>
            <consortium name="The Broad Institute Genomics Platform"/>
            <consortium name="The Broad Institute Genome Sequencing Center for Infectious Disease"/>
            <person name="Wu L."/>
            <person name="Ma J."/>
        </authorList>
    </citation>
    <scope>NUCLEOTIDE SEQUENCE [LARGE SCALE GENOMIC DNA]</scope>
    <source>
        <strain evidence="3">JCM 31404</strain>
    </source>
</reference>
<comment type="caution">
    <text evidence="2">The sequence shown here is derived from an EMBL/GenBank/DDBJ whole genome shotgun (WGS) entry which is preliminary data.</text>
</comment>
<name>A0ABQ2RT82_9DEIO</name>
<proteinExistence type="predicted"/>
<gene>
    <name evidence="2" type="ORF">GCM10008959_14620</name>
</gene>
<evidence type="ECO:0000313" key="2">
    <source>
        <dbReference type="EMBL" id="GGR54099.1"/>
    </source>
</evidence>
<organism evidence="2 3">
    <name type="scientific">Deinococcus seoulensis</name>
    <dbReference type="NCBI Taxonomy" id="1837379"/>
    <lineage>
        <taxon>Bacteria</taxon>
        <taxon>Thermotogati</taxon>
        <taxon>Deinococcota</taxon>
        <taxon>Deinococci</taxon>
        <taxon>Deinococcales</taxon>
        <taxon>Deinococcaceae</taxon>
        <taxon>Deinococcus</taxon>
    </lineage>
</organism>
<sequence>MRAARPQMHPPARLRPPHPVGGVPHAVTGGQAYAGWMSKGLNRTPVEWLVQAIPSERMRVGEERAPGAEWADRWCSDLFTQQTESA</sequence>
<evidence type="ECO:0000256" key="1">
    <source>
        <dbReference type="SAM" id="MobiDB-lite"/>
    </source>
</evidence>
<keyword evidence="3" id="KW-1185">Reference proteome</keyword>
<feature type="region of interest" description="Disordered" evidence="1">
    <location>
        <begin position="1"/>
        <end position="23"/>
    </location>
</feature>
<dbReference type="EMBL" id="BMQM01000007">
    <property type="protein sequence ID" value="GGR54099.1"/>
    <property type="molecule type" value="Genomic_DNA"/>
</dbReference>
<protein>
    <submittedName>
        <fullName evidence="2">Uncharacterized protein</fullName>
    </submittedName>
</protein>
<accession>A0ABQ2RT82</accession>
<dbReference type="Proteomes" id="UP000634308">
    <property type="component" value="Unassembled WGS sequence"/>
</dbReference>
<evidence type="ECO:0000313" key="3">
    <source>
        <dbReference type="Proteomes" id="UP000634308"/>
    </source>
</evidence>